<dbReference type="InterPro" id="IPR043597">
    <property type="entry name" value="TPH_dom"/>
</dbReference>
<feature type="region of interest" description="Disordered" evidence="9">
    <location>
        <begin position="87"/>
        <end position="115"/>
    </location>
</feature>
<dbReference type="Proteomes" id="UP000070544">
    <property type="component" value="Unassembled WGS sequence"/>
</dbReference>
<dbReference type="AlphaFoldDB" id="A0A139AQ28"/>
<keyword evidence="3 8" id="KW-0175">Coiled coil</keyword>
<evidence type="ECO:0000313" key="12">
    <source>
        <dbReference type="Proteomes" id="UP000070544"/>
    </source>
</evidence>
<evidence type="ECO:0000256" key="2">
    <source>
        <dbReference type="ARBA" id="ARBA00022846"/>
    </source>
</evidence>
<feature type="domain" description="Trichohyalin-plectin-homology" evidence="10">
    <location>
        <begin position="131"/>
        <end position="478"/>
    </location>
</feature>
<evidence type="ECO:0000256" key="6">
    <source>
        <dbReference type="ARBA" id="ARBA00034116"/>
    </source>
</evidence>
<protein>
    <recommendedName>
        <fullName evidence="7">Cilia- and flagella-associated protein 45</fullName>
    </recommendedName>
</protein>
<dbReference type="InterPro" id="IPR033253">
    <property type="entry name" value="CFAP45"/>
</dbReference>
<proteinExistence type="inferred from homology"/>
<evidence type="ECO:0000256" key="7">
    <source>
        <dbReference type="ARBA" id="ARBA00034142"/>
    </source>
</evidence>
<dbReference type="PANTHER" id="PTHR15504:SF0">
    <property type="entry name" value="CILIA- AND FLAGELLA-ASSOCIATED PROTEIN 45"/>
    <property type="match status" value="1"/>
</dbReference>
<comment type="subcellular location">
    <subcellularLocation>
        <location evidence="1">Cell projection</location>
        <location evidence="1">Cilium</location>
        <location evidence="1">Flagellum</location>
    </subcellularLocation>
</comment>
<evidence type="ECO:0000256" key="8">
    <source>
        <dbReference type="SAM" id="Coils"/>
    </source>
</evidence>
<dbReference type="OrthoDB" id="1902038at2759"/>
<dbReference type="PANTHER" id="PTHR15504">
    <property type="entry name" value="NASOPHARYNGEAL EPITHELIUM SPECIFIC PROTEIN 1"/>
    <property type="match status" value="1"/>
</dbReference>
<keyword evidence="5" id="KW-0966">Cell projection</keyword>
<name>A0A139AQ28_GONPJ</name>
<dbReference type="STRING" id="1344416.A0A139AQ28"/>
<accession>A0A139AQ28</accession>
<dbReference type="GO" id="GO:0031514">
    <property type="term" value="C:motile cilium"/>
    <property type="evidence" value="ECO:0007669"/>
    <property type="project" value="UniProtKB-SubCell"/>
</dbReference>
<dbReference type="Pfam" id="PF13868">
    <property type="entry name" value="TPH"/>
    <property type="match status" value="1"/>
</dbReference>
<evidence type="ECO:0000256" key="9">
    <source>
        <dbReference type="SAM" id="MobiDB-lite"/>
    </source>
</evidence>
<dbReference type="OMA" id="WGHKPET"/>
<feature type="coiled-coil region" evidence="8">
    <location>
        <begin position="231"/>
        <end position="258"/>
    </location>
</feature>
<evidence type="ECO:0000256" key="5">
    <source>
        <dbReference type="ARBA" id="ARBA00023273"/>
    </source>
</evidence>
<comment type="similarity">
    <text evidence="6">Belongs to the CFAP45 family.</text>
</comment>
<feature type="coiled-coil region" evidence="8">
    <location>
        <begin position="287"/>
        <end position="467"/>
    </location>
</feature>
<keyword evidence="12" id="KW-1185">Reference proteome</keyword>
<evidence type="ECO:0000256" key="3">
    <source>
        <dbReference type="ARBA" id="ARBA00023054"/>
    </source>
</evidence>
<evidence type="ECO:0000259" key="10">
    <source>
        <dbReference type="Pfam" id="PF13868"/>
    </source>
</evidence>
<keyword evidence="2" id="KW-0282">Flagellum</keyword>
<sequence length="491" mass="57815">MTTALFATHDRHPHVIRVITRDNIRSLRPHADADNSPSPFSVARGKQPVVMDSDDVLRIKSDSIFLSPAELARRQADSSAHHAAMLQAAADRKARMEESERRRSSNKELSELERETRDKNNYLLAKAQLQLDEQEDEIKHMNELMLYAKCVAIRDAQVEEKKRIHASQKDEQARLDAVMEQERVKDLKRIAEKEMKRQMVLKQGADIIRLQISERREAALLEQERKDQETKATLRAIADRAEDEKRQKVERARRQRELHQVIARANSESIARKRAVKESALAEDRRVMEYLLEKEKKDAEAEAAKQEQVQAREKELARLRAMQQKTVDKQAQQDALRAQRAAEAYERDWRRKQKEQAEKAAKMEKELREERLKQQKAREHAIAVEAYKLKEEFYENLKRQKELEEKSQAEQQRKQAANRRYSLEVQAQIREREHLKKKARDDFFKEGERLATEREEKRKKLEAIKERKLAELKGLGVPMKYYKEVERKVVV</sequence>
<reference evidence="11 12" key="1">
    <citation type="journal article" date="2015" name="Genome Biol. Evol.">
        <title>Phylogenomic analyses indicate that early fungi evolved digesting cell walls of algal ancestors of land plants.</title>
        <authorList>
            <person name="Chang Y."/>
            <person name="Wang S."/>
            <person name="Sekimoto S."/>
            <person name="Aerts A.L."/>
            <person name="Choi C."/>
            <person name="Clum A."/>
            <person name="LaButti K.M."/>
            <person name="Lindquist E.A."/>
            <person name="Yee Ngan C."/>
            <person name="Ohm R.A."/>
            <person name="Salamov A.A."/>
            <person name="Grigoriev I.V."/>
            <person name="Spatafora J.W."/>
            <person name="Berbee M.L."/>
        </authorList>
    </citation>
    <scope>NUCLEOTIDE SEQUENCE [LARGE SCALE GENOMIC DNA]</scope>
    <source>
        <strain evidence="11 12">JEL478</strain>
    </source>
</reference>
<dbReference type="EMBL" id="KQ965740">
    <property type="protein sequence ID" value="KXS18857.1"/>
    <property type="molecule type" value="Genomic_DNA"/>
</dbReference>
<evidence type="ECO:0000313" key="11">
    <source>
        <dbReference type="EMBL" id="KXS18857.1"/>
    </source>
</evidence>
<evidence type="ECO:0000256" key="1">
    <source>
        <dbReference type="ARBA" id="ARBA00004230"/>
    </source>
</evidence>
<feature type="compositionally biased region" description="Basic and acidic residues" evidence="9">
    <location>
        <begin position="90"/>
        <end position="115"/>
    </location>
</feature>
<gene>
    <name evidence="11" type="ORF">M427DRAFT_109228</name>
</gene>
<keyword evidence="4" id="KW-0969">Cilium</keyword>
<organism evidence="11 12">
    <name type="scientific">Gonapodya prolifera (strain JEL478)</name>
    <name type="common">Monoblepharis prolifera</name>
    <dbReference type="NCBI Taxonomy" id="1344416"/>
    <lineage>
        <taxon>Eukaryota</taxon>
        <taxon>Fungi</taxon>
        <taxon>Fungi incertae sedis</taxon>
        <taxon>Chytridiomycota</taxon>
        <taxon>Chytridiomycota incertae sedis</taxon>
        <taxon>Monoblepharidomycetes</taxon>
        <taxon>Monoblepharidales</taxon>
        <taxon>Gonapodyaceae</taxon>
        <taxon>Gonapodya</taxon>
    </lineage>
</organism>
<evidence type="ECO:0000256" key="4">
    <source>
        <dbReference type="ARBA" id="ARBA00023069"/>
    </source>
</evidence>